<dbReference type="Pfam" id="PF00067">
    <property type="entry name" value="p450"/>
    <property type="match status" value="1"/>
</dbReference>
<evidence type="ECO:0000256" key="7">
    <source>
        <dbReference type="PIRSR" id="PIRSR602401-1"/>
    </source>
</evidence>
<comment type="cofactor">
    <cofactor evidence="7">
        <name>heme</name>
        <dbReference type="ChEBI" id="CHEBI:30413"/>
    </cofactor>
</comment>
<organism evidence="9 10">
    <name type="scientific">Clathrus columnatus</name>
    <dbReference type="NCBI Taxonomy" id="1419009"/>
    <lineage>
        <taxon>Eukaryota</taxon>
        <taxon>Fungi</taxon>
        <taxon>Dikarya</taxon>
        <taxon>Basidiomycota</taxon>
        <taxon>Agaricomycotina</taxon>
        <taxon>Agaricomycetes</taxon>
        <taxon>Phallomycetidae</taxon>
        <taxon>Phallales</taxon>
        <taxon>Clathraceae</taxon>
        <taxon>Clathrus</taxon>
    </lineage>
</organism>
<dbReference type="PRINTS" id="PR00463">
    <property type="entry name" value="EP450I"/>
</dbReference>
<dbReference type="EMBL" id="BPWL01000001">
    <property type="protein sequence ID" value="GJJ06242.1"/>
    <property type="molecule type" value="Genomic_DNA"/>
</dbReference>
<dbReference type="InterPro" id="IPR036396">
    <property type="entry name" value="Cyt_P450_sf"/>
</dbReference>
<dbReference type="GO" id="GO:0020037">
    <property type="term" value="F:heme binding"/>
    <property type="evidence" value="ECO:0007669"/>
    <property type="project" value="InterPro"/>
</dbReference>
<dbReference type="GO" id="GO:0005506">
    <property type="term" value="F:iron ion binding"/>
    <property type="evidence" value="ECO:0007669"/>
    <property type="project" value="InterPro"/>
</dbReference>
<dbReference type="GO" id="GO:0016705">
    <property type="term" value="F:oxidoreductase activity, acting on paired donors, with incorporation or reduction of molecular oxygen"/>
    <property type="evidence" value="ECO:0007669"/>
    <property type="project" value="InterPro"/>
</dbReference>
<evidence type="ECO:0008006" key="11">
    <source>
        <dbReference type="Google" id="ProtNLM"/>
    </source>
</evidence>
<evidence type="ECO:0000256" key="3">
    <source>
        <dbReference type="ARBA" id="ARBA00022723"/>
    </source>
</evidence>
<comment type="caution">
    <text evidence="9">The sequence shown here is derived from an EMBL/GenBank/DDBJ whole genome shotgun (WGS) entry which is preliminary data.</text>
</comment>
<comment type="subcellular location">
    <subcellularLocation>
        <location evidence="1">Endoplasmic reticulum membrane</location>
    </subcellularLocation>
</comment>
<keyword evidence="4" id="KW-0256">Endoplasmic reticulum</keyword>
<keyword evidence="3 7" id="KW-0479">Metal-binding</keyword>
<proteinExistence type="inferred from homology"/>
<accession>A0AAV4ZWN7</accession>
<reference evidence="9" key="1">
    <citation type="submission" date="2021-10" db="EMBL/GenBank/DDBJ databases">
        <title>De novo Genome Assembly of Clathrus columnatus (Basidiomycota, Fungi) Using Illumina and Nanopore Sequence Data.</title>
        <authorList>
            <person name="Ogiso-Tanaka E."/>
            <person name="Itagaki H."/>
            <person name="Hosoya T."/>
            <person name="Hosaka K."/>
        </authorList>
    </citation>
    <scope>NUCLEOTIDE SEQUENCE</scope>
    <source>
        <strain evidence="9">MO-923</strain>
    </source>
</reference>
<evidence type="ECO:0000256" key="8">
    <source>
        <dbReference type="RuleBase" id="RU000461"/>
    </source>
</evidence>
<dbReference type="PANTHER" id="PTHR24291">
    <property type="entry name" value="CYTOCHROME P450 FAMILY 4"/>
    <property type="match status" value="1"/>
</dbReference>
<evidence type="ECO:0000313" key="9">
    <source>
        <dbReference type="EMBL" id="GJJ06242.1"/>
    </source>
</evidence>
<comment type="similarity">
    <text evidence="2 8">Belongs to the cytochrome P450 family.</text>
</comment>
<keyword evidence="7 8" id="KW-0349">Heme</keyword>
<name>A0AAV4ZWN7_9AGAM</name>
<evidence type="ECO:0000256" key="4">
    <source>
        <dbReference type="ARBA" id="ARBA00022824"/>
    </source>
</evidence>
<dbReference type="Gene3D" id="1.10.630.10">
    <property type="entry name" value="Cytochrome P450"/>
    <property type="match status" value="1"/>
</dbReference>
<evidence type="ECO:0000256" key="5">
    <source>
        <dbReference type="ARBA" id="ARBA00023004"/>
    </source>
</evidence>
<dbReference type="InterPro" id="IPR050196">
    <property type="entry name" value="Cytochrome_P450_Monoox"/>
</dbReference>
<dbReference type="Proteomes" id="UP001050691">
    <property type="component" value="Unassembled WGS sequence"/>
</dbReference>
<evidence type="ECO:0000256" key="1">
    <source>
        <dbReference type="ARBA" id="ARBA00004586"/>
    </source>
</evidence>
<evidence type="ECO:0000256" key="2">
    <source>
        <dbReference type="ARBA" id="ARBA00010617"/>
    </source>
</evidence>
<keyword evidence="10" id="KW-1185">Reference proteome</keyword>
<dbReference type="InterPro" id="IPR001128">
    <property type="entry name" value="Cyt_P450"/>
</dbReference>
<dbReference type="GO" id="GO:0004497">
    <property type="term" value="F:monooxygenase activity"/>
    <property type="evidence" value="ECO:0007669"/>
    <property type="project" value="UniProtKB-KW"/>
</dbReference>
<dbReference type="SUPFAM" id="SSF48264">
    <property type="entry name" value="Cytochrome P450"/>
    <property type="match status" value="1"/>
</dbReference>
<dbReference type="InterPro" id="IPR002401">
    <property type="entry name" value="Cyt_P450_E_grp-I"/>
</dbReference>
<dbReference type="AlphaFoldDB" id="A0AAV4ZWN7"/>
<dbReference type="InterPro" id="IPR017972">
    <property type="entry name" value="Cyt_P450_CS"/>
</dbReference>
<keyword evidence="8" id="KW-0560">Oxidoreductase</keyword>
<keyword evidence="8" id="KW-0503">Monooxygenase</keyword>
<evidence type="ECO:0000313" key="10">
    <source>
        <dbReference type="Proteomes" id="UP001050691"/>
    </source>
</evidence>
<gene>
    <name evidence="9" type="ORF">Clacol_000433</name>
</gene>
<dbReference type="GO" id="GO:0005789">
    <property type="term" value="C:endoplasmic reticulum membrane"/>
    <property type="evidence" value="ECO:0007669"/>
    <property type="project" value="UniProtKB-SubCell"/>
</dbReference>
<protein>
    <recommendedName>
        <fullName evidence="11">Cytochrome P450</fullName>
    </recommendedName>
</protein>
<evidence type="ECO:0000256" key="6">
    <source>
        <dbReference type="ARBA" id="ARBA00023136"/>
    </source>
</evidence>
<sequence length="149" mass="17094">MRLFPPISAVPKQAVEDAIIPKRGADGGVEHIPVPKNSHLILDIIALHYNPKYWSDPEKFDPSRFLGEWNRDAYVPFSGGMRACIGRRFAEVEAVALLVVLLKHYKIELKDPEEYAGLDVLQKREKLLRSQTRITLTPIHEPLVFRKRE</sequence>
<dbReference type="PANTHER" id="PTHR24291:SF189">
    <property type="entry name" value="CYTOCHROME P450 4C3-RELATED"/>
    <property type="match status" value="1"/>
</dbReference>
<feature type="binding site" description="axial binding residue" evidence="7">
    <location>
        <position position="84"/>
    </location>
    <ligand>
        <name>heme</name>
        <dbReference type="ChEBI" id="CHEBI:30413"/>
    </ligand>
    <ligandPart>
        <name>Fe</name>
        <dbReference type="ChEBI" id="CHEBI:18248"/>
    </ligandPart>
</feature>
<dbReference type="PROSITE" id="PS00086">
    <property type="entry name" value="CYTOCHROME_P450"/>
    <property type="match status" value="1"/>
</dbReference>
<keyword evidence="6" id="KW-0472">Membrane</keyword>
<keyword evidence="5 7" id="KW-0408">Iron</keyword>